<dbReference type="Pfam" id="PF13280">
    <property type="entry name" value="WYL"/>
    <property type="match status" value="1"/>
</dbReference>
<dbReference type="Proteomes" id="UP000533269">
    <property type="component" value="Unassembled WGS sequence"/>
</dbReference>
<evidence type="ECO:0000256" key="1">
    <source>
        <dbReference type="ARBA" id="ARBA00023015"/>
    </source>
</evidence>
<dbReference type="InterPro" id="IPR026881">
    <property type="entry name" value="WYL_dom"/>
</dbReference>
<dbReference type="GO" id="GO:0003700">
    <property type="term" value="F:DNA-binding transcription factor activity"/>
    <property type="evidence" value="ECO:0007669"/>
    <property type="project" value="InterPro"/>
</dbReference>
<protein>
    <submittedName>
        <fullName evidence="6">Putative DNA-binding transcriptional regulator YafY</fullName>
    </submittedName>
</protein>
<dbReference type="InterPro" id="IPR057727">
    <property type="entry name" value="WCX_dom"/>
</dbReference>
<dbReference type="PROSITE" id="PS52050">
    <property type="entry name" value="WYL"/>
    <property type="match status" value="1"/>
</dbReference>
<dbReference type="EMBL" id="JACHVY010000001">
    <property type="protein sequence ID" value="MBB2901028.1"/>
    <property type="molecule type" value="Genomic_DNA"/>
</dbReference>
<dbReference type="InterPro" id="IPR001034">
    <property type="entry name" value="DeoR_HTH"/>
</dbReference>
<dbReference type="PROSITE" id="PS51000">
    <property type="entry name" value="HTH_DEOR_2"/>
    <property type="match status" value="1"/>
</dbReference>
<dbReference type="Pfam" id="PF25583">
    <property type="entry name" value="WCX"/>
    <property type="match status" value="1"/>
</dbReference>
<dbReference type="InterPro" id="IPR036390">
    <property type="entry name" value="WH_DNA-bd_sf"/>
</dbReference>
<sequence>MATTSSRTLRLLSLLQARRSWPGTELADRLGVSPRTLRRDVDRLRALGYPVHAARGVAGGYRLAPGASLPPLALDDEEAVALVLGLQSVVDAAPASAEAALRALTKAVRVLPPRLQRRVDALRAATATSPAGSGPGRLPGPDPAVLLTLAGAVQAGERTTLDYTTADGRTGPRSVEPHRLVPLWRFWYLLAHDLDRADWRVFRVDRIASATAGGARFRPREVPDADVAAFVRRRIDTAPAGHAVRAVLHCTPGHARRRVSPWTRITDLPGGRCLLSWSTDELDRAAFELARVGCDVSEVEPPELVAVLRGWAQRLDRAARPPGPGLEASPDRLDDLPDR</sequence>
<dbReference type="InterPro" id="IPR018356">
    <property type="entry name" value="Tscrpt_reg_HTH_DeoR_CS"/>
</dbReference>
<dbReference type="PANTHER" id="PTHR34580:SF3">
    <property type="entry name" value="PROTEIN PAFB"/>
    <property type="match status" value="1"/>
</dbReference>
<dbReference type="InterPro" id="IPR013196">
    <property type="entry name" value="HTH_11"/>
</dbReference>
<evidence type="ECO:0000256" key="3">
    <source>
        <dbReference type="ARBA" id="ARBA00023163"/>
    </source>
</evidence>
<dbReference type="GO" id="GO:0003677">
    <property type="term" value="F:DNA binding"/>
    <property type="evidence" value="ECO:0007669"/>
    <property type="project" value="UniProtKB-KW"/>
</dbReference>
<evidence type="ECO:0000259" key="5">
    <source>
        <dbReference type="PROSITE" id="PS51000"/>
    </source>
</evidence>
<proteinExistence type="predicted"/>
<name>A0A7W4TLB6_KINRA</name>
<dbReference type="InterPro" id="IPR036388">
    <property type="entry name" value="WH-like_DNA-bd_sf"/>
</dbReference>
<dbReference type="SUPFAM" id="SSF46785">
    <property type="entry name" value="Winged helix' DNA-binding domain"/>
    <property type="match status" value="1"/>
</dbReference>
<accession>A0A7W4TLB6</accession>
<evidence type="ECO:0000256" key="4">
    <source>
        <dbReference type="SAM" id="MobiDB-lite"/>
    </source>
</evidence>
<dbReference type="PANTHER" id="PTHR34580">
    <property type="match status" value="1"/>
</dbReference>
<feature type="domain" description="HTH deoR-type" evidence="5">
    <location>
        <begin position="4"/>
        <end position="59"/>
    </location>
</feature>
<evidence type="ECO:0000313" key="6">
    <source>
        <dbReference type="EMBL" id="MBB2901028.1"/>
    </source>
</evidence>
<keyword evidence="1" id="KW-0805">Transcription regulation</keyword>
<keyword evidence="2 6" id="KW-0238">DNA-binding</keyword>
<dbReference type="PROSITE" id="PS00894">
    <property type="entry name" value="HTH_DEOR_1"/>
    <property type="match status" value="1"/>
</dbReference>
<gene>
    <name evidence="6" type="ORF">FHR75_001816</name>
</gene>
<evidence type="ECO:0000313" key="7">
    <source>
        <dbReference type="Proteomes" id="UP000533269"/>
    </source>
</evidence>
<dbReference type="Pfam" id="PF08279">
    <property type="entry name" value="HTH_11"/>
    <property type="match status" value="1"/>
</dbReference>
<dbReference type="InterPro" id="IPR028349">
    <property type="entry name" value="PafC-like"/>
</dbReference>
<reference evidence="6 7" key="1">
    <citation type="submission" date="2020-08" db="EMBL/GenBank/DDBJ databases">
        <title>The Agave Microbiome: Exploring the role of microbial communities in plant adaptations to desert environments.</title>
        <authorList>
            <person name="Partida-Martinez L.P."/>
        </authorList>
    </citation>
    <scope>NUCLEOTIDE SEQUENCE [LARGE SCALE GENOMIC DNA]</scope>
    <source>
        <strain evidence="6 7">AS2.23</strain>
    </source>
</reference>
<dbReference type="AlphaFoldDB" id="A0A7W4TLB6"/>
<feature type="region of interest" description="Disordered" evidence="4">
    <location>
        <begin position="317"/>
        <end position="339"/>
    </location>
</feature>
<feature type="compositionally biased region" description="Basic and acidic residues" evidence="4">
    <location>
        <begin position="329"/>
        <end position="339"/>
    </location>
</feature>
<evidence type="ECO:0000256" key="2">
    <source>
        <dbReference type="ARBA" id="ARBA00023125"/>
    </source>
</evidence>
<dbReference type="InterPro" id="IPR051534">
    <property type="entry name" value="CBASS_pafABC_assoc_protein"/>
</dbReference>
<reference evidence="6 7" key="2">
    <citation type="submission" date="2020-08" db="EMBL/GenBank/DDBJ databases">
        <authorList>
            <person name="Partida-Martinez L."/>
            <person name="Huntemann M."/>
            <person name="Clum A."/>
            <person name="Wang J."/>
            <person name="Palaniappan K."/>
            <person name="Ritter S."/>
            <person name="Chen I.-M."/>
            <person name="Stamatis D."/>
            <person name="Reddy T."/>
            <person name="O'Malley R."/>
            <person name="Daum C."/>
            <person name="Shapiro N."/>
            <person name="Ivanova N."/>
            <person name="Kyrpides N."/>
            <person name="Woyke T."/>
        </authorList>
    </citation>
    <scope>NUCLEOTIDE SEQUENCE [LARGE SCALE GENOMIC DNA]</scope>
    <source>
        <strain evidence="6 7">AS2.23</strain>
    </source>
</reference>
<organism evidence="6 7">
    <name type="scientific">Kineococcus radiotolerans</name>
    <dbReference type="NCBI Taxonomy" id="131568"/>
    <lineage>
        <taxon>Bacteria</taxon>
        <taxon>Bacillati</taxon>
        <taxon>Actinomycetota</taxon>
        <taxon>Actinomycetes</taxon>
        <taxon>Kineosporiales</taxon>
        <taxon>Kineosporiaceae</taxon>
        <taxon>Kineococcus</taxon>
    </lineage>
</organism>
<dbReference type="PIRSF" id="PIRSF016838">
    <property type="entry name" value="PafC"/>
    <property type="match status" value="1"/>
</dbReference>
<comment type="caution">
    <text evidence="6">The sequence shown here is derived from an EMBL/GenBank/DDBJ whole genome shotgun (WGS) entry which is preliminary data.</text>
</comment>
<dbReference type="Gene3D" id="1.10.10.10">
    <property type="entry name" value="Winged helix-like DNA-binding domain superfamily/Winged helix DNA-binding domain"/>
    <property type="match status" value="1"/>
</dbReference>
<dbReference type="RefSeq" id="WP_183391044.1">
    <property type="nucleotide sequence ID" value="NZ_JACHVY010000001.1"/>
</dbReference>
<keyword evidence="3" id="KW-0804">Transcription</keyword>